<dbReference type="SUPFAM" id="SSF53756">
    <property type="entry name" value="UDP-Glycosyltransferase/glycogen phosphorylase"/>
    <property type="match status" value="1"/>
</dbReference>
<reference evidence="1" key="1">
    <citation type="journal article" date="2021" name="PeerJ">
        <title>Extensive microbial diversity within the chicken gut microbiome revealed by metagenomics and culture.</title>
        <authorList>
            <person name="Gilroy R."/>
            <person name="Ravi A."/>
            <person name="Getino M."/>
            <person name="Pursley I."/>
            <person name="Horton D.L."/>
            <person name="Alikhan N.F."/>
            <person name="Baker D."/>
            <person name="Gharbi K."/>
            <person name="Hall N."/>
            <person name="Watson M."/>
            <person name="Adriaenssens E.M."/>
            <person name="Foster-Nyarko E."/>
            <person name="Jarju S."/>
            <person name="Secka A."/>
            <person name="Antonio M."/>
            <person name="Oren A."/>
            <person name="Chaudhuri R.R."/>
            <person name="La Ragione R."/>
            <person name="Hildebrand F."/>
            <person name="Pallen M.J."/>
        </authorList>
    </citation>
    <scope>NUCLEOTIDE SEQUENCE</scope>
    <source>
        <strain evidence="1">5134</strain>
    </source>
</reference>
<protein>
    <recommendedName>
        <fullName evidence="3">Glycosyltransferase</fullName>
    </recommendedName>
</protein>
<evidence type="ECO:0000313" key="2">
    <source>
        <dbReference type="Proteomes" id="UP000886844"/>
    </source>
</evidence>
<dbReference type="PANTHER" id="PTHR21015">
    <property type="entry name" value="UDP-N-ACETYLGLUCOSAMINE--N-ACETYLMURAMYL-(PENTAPEPTIDE) PYROPHOSPHORYL-UNDECAPRENOL N-ACETYLGLUCOSAMINE TRANSFERASE 1"/>
    <property type="match status" value="1"/>
</dbReference>
<name>A0A9D1YZ95_9BACT</name>
<dbReference type="Proteomes" id="UP000886844">
    <property type="component" value="Unassembled WGS sequence"/>
</dbReference>
<accession>A0A9D1YZ95</accession>
<reference evidence="1" key="2">
    <citation type="submission" date="2021-04" db="EMBL/GenBank/DDBJ databases">
        <authorList>
            <person name="Gilroy R."/>
        </authorList>
    </citation>
    <scope>NUCLEOTIDE SEQUENCE</scope>
    <source>
        <strain evidence="1">5134</strain>
    </source>
</reference>
<dbReference type="GO" id="GO:0016757">
    <property type="term" value="F:glycosyltransferase activity"/>
    <property type="evidence" value="ECO:0007669"/>
    <property type="project" value="TreeGrafter"/>
</dbReference>
<dbReference type="Gene3D" id="3.40.50.2000">
    <property type="entry name" value="Glycogen Phosphorylase B"/>
    <property type="match status" value="1"/>
</dbReference>
<gene>
    <name evidence="1" type="ORF">H9828_03520</name>
</gene>
<comment type="caution">
    <text evidence="1">The sequence shown here is derived from an EMBL/GenBank/DDBJ whole genome shotgun (WGS) entry which is preliminary data.</text>
</comment>
<sequence length="359" mass="40816">MRYLFVIQGEGRGHLTQALSLASMLRRHGHEIVGALVGLSPERRLPGFFIEKIGVPVTEFEAPQFAFDRANRSVSLLRTLLCNLSPTRTATFERSMHLIRDRIAELQPDRIVNFYELLTSLTVRRYGIRIPMTGIAHQFLLNHSDYPYTRHTGIQGRLLRLHARLTACGCTELLALSFRPEKPDLRHRIRVVPPLLRREALTGTASNAGFILGYMVNNGFARDLRNWCGGHPQCPVHVFWDHPLSPETWHAEGQLVLHRLDDRLFLDMMRRCRGYVTTAGFESVCEAMYHGKPMMLIPAHIEQRINAADAAASGAGITAESFDLDRFNEFLARRPQPDPGFRHWVDSAEGCFLQLLTRS</sequence>
<dbReference type="AlphaFoldDB" id="A0A9D1YZ95"/>
<dbReference type="Pfam" id="PF13528">
    <property type="entry name" value="Glyco_trans_1_3"/>
    <property type="match status" value="1"/>
</dbReference>
<dbReference type="PANTHER" id="PTHR21015:SF22">
    <property type="entry name" value="GLYCOSYLTRANSFERASE"/>
    <property type="match status" value="1"/>
</dbReference>
<organism evidence="1 2">
    <name type="scientific">Candidatus Alistipes intestinigallinarum</name>
    <dbReference type="NCBI Taxonomy" id="2838440"/>
    <lineage>
        <taxon>Bacteria</taxon>
        <taxon>Pseudomonadati</taxon>
        <taxon>Bacteroidota</taxon>
        <taxon>Bacteroidia</taxon>
        <taxon>Bacteroidales</taxon>
        <taxon>Rikenellaceae</taxon>
        <taxon>Alistipes</taxon>
    </lineage>
</organism>
<evidence type="ECO:0000313" key="1">
    <source>
        <dbReference type="EMBL" id="HIY68468.1"/>
    </source>
</evidence>
<dbReference type="EMBL" id="DXDA01000028">
    <property type="protein sequence ID" value="HIY68468.1"/>
    <property type="molecule type" value="Genomic_DNA"/>
</dbReference>
<proteinExistence type="predicted"/>
<evidence type="ECO:0008006" key="3">
    <source>
        <dbReference type="Google" id="ProtNLM"/>
    </source>
</evidence>